<keyword evidence="4" id="KW-0786">Thiamine pyrophosphate</keyword>
<sequence length="142" mass="16433">MYKTIFSGLLNFSRYPFIGKVTPYIEDLYEQFLENPDSVEYTWREKFAQLPQTPGRRDIAHSSVVERFALLATSTPSRIAELQGFTEESVKKQSSVARLINHYRSHGHEMATNNPLGKIHRNVPDLDPNYYGLSSPTWETFF</sequence>
<evidence type="ECO:0000313" key="7">
    <source>
        <dbReference type="Proteomes" id="UP000537890"/>
    </source>
</evidence>
<gene>
    <name evidence="6" type="ORF">H0A75_06135</name>
</gene>
<evidence type="ECO:0000256" key="4">
    <source>
        <dbReference type="ARBA" id="ARBA00023052"/>
    </source>
</evidence>
<dbReference type="EMBL" id="JACCHS010000105">
    <property type="protein sequence ID" value="NYT47204.1"/>
    <property type="molecule type" value="Genomic_DNA"/>
</dbReference>
<organism evidence="6 7">
    <name type="scientific">Candidatus Methanofishera endochildressiae</name>
    <dbReference type="NCBI Taxonomy" id="2738884"/>
    <lineage>
        <taxon>Bacteria</taxon>
        <taxon>Pseudomonadati</taxon>
        <taxon>Pseudomonadota</taxon>
        <taxon>Gammaproteobacteria</taxon>
        <taxon>Candidatus Methanofishera</taxon>
    </lineage>
</organism>
<proteinExistence type="inferred from homology"/>
<dbReference type="InterPro" id="IPR011603">
    <property type="entry name" value="2oxoglutarate_DH_E1"/>
</dbReference>
<evidence type="ECO:0000313" key="6">
    <source>
        <dbReference type="EMBL" id="NYT47204.1"/>
    </source>
</evidence>
<evidence type="ECO:0000256" key="1">
    <source>
        <dbReference type="ARBA" id="ARBA00001964"/>
    </source>
</evidence>
<comment type="cofactor">
    <cofactor evidence="1">
        <name>thiamine diphosphate</name>
        <dbReference type="ChEBI" id="CHEBI:58937"/>
    </cofactor>
</comment>
<keyword evidence="3" id="KW-0560">Oxidoreductase</keyword>
<evidence type="ECO:0000259" key="5">
    <source>
        <dbReference type="Pfam" id="PF16078"/>
    </source>
</evidence>
<accession>A0A7Z0MP04</accession>
<dbReference type="Pfam" id="PF16078">
    <property type="entry name" value="2-oxogl_dehyd_N"/>
    <property type="match status" value="1"/>
</dbReference>
<dbReference type="Proteomes" id="UP000537890">
    <property type="component" value="Unassembled WGS sequence"/>
</dbReference>
<comment type="caution">
    <text evidence="6">The sequence shown here is derived from an EMBL/GenBank/DDBJ whole genome shotgun (WGS) entry which is preliminary data.</text>
</comment>
<dbReference type="GO" id="GO:0045252">
    <property type="term" value="C:oxoglutarate dehydrogenase complex"/>
    <property type="evidence" value="ECO:0007669"/>
    <property type="project" value="TreeGrafter"/>
</dbReference>
<protein>
    <recommendedName>
        <fullName evidence="5">2-oxoglutarate dehydrogenase E1 component N-terminal domain-containing protein</fullName>
    </recommendedName>
</protein>
<dbReference type="GO" id="GO:0004591">
    <property type="term" value="F:oxoglutarate dehydrogenase (succinyl-transferring) activity"/>
    <property type="evidence" value="ECO:0007669"/>
    <property type="project" value="TreeGrafter"/>
</dbReference>
<dbReference type="InterPro" id="IPR032106">
    <property type="entry name" value="2-oxogl_dehyd_N"/>
</dbReference>
<dbReference type="GO" id="GO:0030976">
    <property type="term" value="F:thiamine pyrophosphate binding"/>
    <property type="evidence" value="ECO:0007669"/>
    <property type="project" value="InterPro"/>
</dbReference>
<dbReference type="PANTHER" id="PTHR23152">
    <property type="entry name" value="2-OXOGLUTARATE DEHYDROGENASE"/>
    <property type="match status" value="1"/>
</dbReference>
<dbReference type="PANTHER" id="PTHR23152:SF4">
    <property type="entry name" value="2-OXOADIPATE DEHYDROGENASE COMPLEX COMPONENT E1"/>
    <property type="match status" value="1"/>
</dbReference>
<dbReference type="GO" id="GO:0006099">
    <property type="term" value="P:tricarboxylic acid cycle"/>
    <property type="evidence" value="ECO:0007669"/>
    <property type="project" value="TreeGrafter"/>
</dbReference>
<name>A0A7Z0MP04_9GAMM</name>
<evidence type="ECO:0000256" key="2">
    <source>
        <dbReference type="ARBA" id="ARBA00006936"/>
    </source>
</evidence>
<comment type="similarity">
    <text evidence="2">Belongs to the alpha-ketoglutarate dehydrogenase family.</text>
</comment>
<evidence type="ECO:0000256" key="3">
    <source>
        <dbReference type="ARBA" id="ARBA00023002"/>
    </source>
</evidence>
<dbReference type="AlphaFoldDB" id="A0A7Z0MP04"/>
<dbReference type="Gene3D" id="1.10.287.1150">
    <property type="entry name" value="TPP helical domain"/>
    <property type="match status" value="1"/>
</dbReference>
<reference evidence="6 7" key="1">
    <citation type="submission" date="2020-05" db="EMBL/GenBank/DDBJ databases">
        <title>Horizontal transmission and recombination maintain forever young bacterial symbiont genomes.</title>
        <authorList>
            <person name="Russell S.L."/>
            <person name="Pepper-Tunick E."/>
            <person name="Svedberg J."/>
            <person name="Byrne A."/>
            <person name="Ruelas Castillo J."/>
            <person name="Vollmers C."/>
            <person name="Beinart R.A."/>
            <person name="Corbett-Detig R."/>
        </authorList>
    </citation>
    <scope>NUCLEOTIDE SEQUENCE [LARGE SCALE GENOMIC DNA]</scope>
    <source>
        <strain evidence="6">4727-3</strain>
    </source>
</reference>
<dbReference type="GO" id="GO:0005829">
    <property type="term" value="C:cytosol"/>
    <property type="evidence" value="ECO:0007669"/>
    <property type="project" value="TreeGrafter"/>
</dbReference>
<feature type="domain" description="2-oxoglutarate dehydrogenase E1 component N-terminal" evidence="5">
    <location>
        <begin position="23"/>
        <end position="52"/>
    </location>
</feature>